<evidence type="ECO:0000313" key="3">
    <source>
        <dbReference type="Proteomes" id="UP001241988"/>
    </source>
</evidence>
<accession>A0ABU0GPH0</accession>
<sequence length="76" mass="8716">MIHQEPLEKEEFQTAQESTVPVEPLPHAHYIDHRDGLIEPIVKEYMPIQVGVVIFSIITLALIFFGKTSNMWGLIE</sequence>
<protein>
    <submittedName>
        <fullName evidence="2">Uncharacterized protein</fullName>
    </submittedName>
</protein>
<dbReference type="Proteomes" id="UP001241988">
    <property type="component" value="Unassembled WGS sequence"/>
</dbReference>
<proteinExistence type="predicted"/>
<evidence type="ECO:0000313" key="2">
    <source>
        <dbReference type="EMBL" id="MDQ0427198.1"/>
    </source>
</evidence>
<name>A0ABU0GPH0_9BACL</name>
<keyword evidence="1" id="KW-1133">Transmembrane helix</keyword>
<feature type="transmembrane region" description="Helical" evidence="1">
    <location>
        <begin position="45"/>
        <end position="65"/>
    </location>
</feature>
<reference evidence="2 3" key="1">
    <citation type="submission" date="2023-07" db="EMBL/GenBank/DDBJ databases">
        <title>Genomic Encyclopedia of Type Strains, Phase IV (KMG-IV): sequencing the most valuable type-strain genomes for metagenomic binning, comparative biology and taxonomic classification.</title>
        <authorList>
            <person name="Goeker M."/>
        </authorList>
    </citation>
    <scope>NUCLEOTIDE SEQUENCE [LARGE SCALE GENOMIC DNA]</scope>
    <source>
        <strain evidence="2 3">DSM 16419</strain>
    </source>
</reference>
<organism evidence="2 3">
    <name type="scientific">Planomicrobium stackebrandtii</name>
    <dbReference type="NCBI Taxonomy" id="253160"/>
    <lineage>
        <taxon>Bacteria</taxon>
        <taxon>Bacillati</taxon>
        <taxon>Bacillota</taxon>
        <taxon>Bacilli</taxon>
        <taxon>Bacillales</taxon>
        <taxon>Caryophanaceae</taxon>
        <taxon>Planomicrobium</taxon>
    </lineage>
</organism>
<comment type="caution">
    <text evidence="2">The sequence shown here is derived from an EMBL/GenBank/DDBJ whole genome shotgun (WGS) entry which is preliminary data.</text>
</comment>
<keyword evidence="1" id="KW-0472">Membrane</keyword>
<keyword evidence="3" id="KW-1185">Reference proteome</keyword>
<dbReference type="EMBL" id="JAUSWB010000001">
    <property type="protein sequence ID" value="MDQ0427198.1"/>
    <property type="molecule type" value="Genomic_DNA"/>
</dbReference>
<keyword evidence="1" id="KW-0812">Transmembrane</keyword>
<evidence type="ECO:0000256" key="1">
    <source>
        <dbReference type="SAM" id="Phobius"/>
    </source>
</evidence>
<gene>
    <name evidence="2" type="ORF">QOZ98_000023</name>
</gene>
<dbReference type="RefSeq" id="WP_308785533.1">
    <property type="nucleotide sequence ID" value="NZ_JAUSWB010000001.1"/>
</dbReference>